<keyword evidence="2" id="KW-1185">Reference proteome</keyword>
<comment type="caution">
    <text evidence="1">The sequence shown here is derived from an EMBL/GenBank/DDBJ whole genome shotgun (WGS) entry which is preliminary data.</text>
</comment>
<name>A0ABS6I4G2_9MICC</name>
<reference evidence="1 2" key="1">
    <citation type="submission" date="2021-06" db="EMBL/GenBank/DDBJ databases">
        <authorList>
            <person name="Jeong J.W."/>
        </authorList>
    </citation>
    <scope>NUCLEOTIDE SEQUENCE [LARGE SCALE GENOMIC DNA]</scope>
    <source>
        <strain evidence="1 2">MMS21-TAE1-1</strain>
    </source>
</reference>
<sequence length="613" mass="66133">MMLSLYRQQYGADGGLDARSADNAIGRTSLGLWDLVLRESLQNSWDARTEKTGHICYSVDEYEMSEDQTSVLTEQVFAELPPKCKSTGLHRFIHSKRIRVLVISDSGTRGLGGPVRADVSSAHGEHRDFVDFIRNLGRSTSKGLEGGTYGLGKGVLYRASQVGLCLIYSQAHHNGILEPRLIGVSGGDGDYDDGASRYTGRNWWGVPGEDGIVDPVVGQDARHLAERLGMRIPKEDATGTSIMVIAPDFDGVKNGRERVAAIADAALKWAWPHALDFGKGQNIRFEFTADGESVAMTQPLSHPVYHEFAAAYIEARQRILDPDHEGNWQTVFTPIRIQRPKLTSGLLTHRISHTPVSTGSELENTVALLRDPRMVVKYLSVAAQPNGVPVFGVFISTPGMNEKFALSEPVTHDDWVYQKAATEKNAPNPVRITLDRIRETFRILSTQGAKAGSGVASKGASRVSAALGSLLSGFSGTGAEEQEASSGAGLAGSRRPRKASIRQIAASSLDFLGTEVVAKYPFSLSGGRPGNIAKVRVTARVVTESGGNESSSPERAAMPRFAGWVTPSGQRSLEEIFTVAVPNEDVIIAMFTQPADTAIRVTASVEEFENAGS</sequence>
<dbReference type="Proteomes" id="UP000824166">
    <property type="component" value="Unassembled WGS sequence"/>
</dbReference>
<evidence type="ECO:0000313" key="2">
    <source>
        <dbReference type="Proteomes" id="UP000824166"/>
    </source>
</evidence>
<dbReference type="RefSeq" id="WP_216924772.1">
    <property type="nucleotide sequence ID" value="NZ_JAHOPC010000005.1"/>
</dbReference>
<organism evidence="1 2">
    <name type="scientific">Paenarthrobacter aromaticivorans</name>
    <dbReference type="NCBI Taxonomy" id="2849150"/>
    <lineage>
        <taxon>Bacteria</taxon>
        <taxon>Bacillati</taxon>
        <taxon>Actinomycetota</taxon>
        <taxon>Actinomycetes</taxon>
        <taxon>Micrococcales</taxon>
        <taxon>Micrococcaceae</taxon>
        <taxon>Paenarthrobacter</taxon>
    </lineage>
</organism>
<evidence type="ECO:0000313" key="1">
    <source>
        <dbReference type="EMBL" id="MBU8866626.1"/>
    </source>
</evidence>
<proteinExistence type="predicted"/>
<gene>
    <name evidence="1" type="ORF">KSW38_10025</name>
</gene>
<protein>
    <submittedName>
        <fullName evidence="1">Uncharacterized protein</fullName>
    </submittedName>
</protein>
<dbReference type="EMBL" id="JAHOPC010000005">
    <property type="protein sequence ID" value="MBU8866626.1"/>
    <property type="molecule type" value="Genomic_DNA"/>
</dbReference>
<accession>A0ABS6I4G2</accession>